<evidence type="ECO:0000256" key="2">
    <source>
        <dbReference type="ARBA" id="ARBA00022723"/>
    </source>
</evidence>
<evidence type="ECO:0000256" key="6">
    <source>
        <dbReference type="SAM" id="MobiDB-lite"/>
    </source>
</evidence>
<comment type="caution">
    <text evidence="8">The sequence shown here is derived from an EMBL/GenBank/DDBJ whole genome shotgun (WGS) entry which is preliminary data.</text>
</comment>
<dbReference type="GO" id="GO:0008270">
    <property type="term" value="F:zinc ion binding"/>
    <property type="evidence" value="ECO:0007669"/>
    <property type="project" value="InterPro"/>
</dbReference>
<dbReference type="Proteomes" id="UP000188533">
    <property type="component" value="Unassembled WGS sequence"/>
</dbReference>
<dbReference type="AlphaFoldDB" id="A0A1Q3EHN5"/>
<proteinExistence type="predicted"/>
<feature type="region of interest" description="Disordered" evidence="6">
    <location>
        <begin position="166"/>
        <end position="197"/>
    </location>
</feature>
<reference evidence="8 9" key="2">
    <citation type="submission" date="2017-02" db="EMBL/GenBank/DDBJ databases">
        <title>A genome survey and senescence transcriptome analysis in Lentinula edodes.</title>
        <authorList>
            <person name="Sakamoto Y."/>
            <person name="Nakade K."/>
            <person name="Sato S."/>
            <person name="Yoshida Y."/>
            <person name="Miyazaki K."/>
            <person name="Natsume S."/>
            <person name="Konno N."/>
        </authorList>
    </citation>
    <scope>NUCLEOTIDE SEQUENCE [LARGE SCALE GENOMIC DNA]</scope>
    <source>
        <strain evidence="8 9">NBRC 111202</strain>
    </source>
</reference>
<gene>
    <name evidence="8" type="ORF">LENED_008608</name>
</gene>
<name>A0A1Q3EHN5_LENED</name>
<feature type="compositionally biased region" description="Low complexity" evidence="6">
    <location>
        <begin position="173"/>
        <end position="183"/>
    </location>
</feature>
<evidence type="ECO:0000256" key="3">
    <source>
        <dbReference type="ARBA" id="ARBA00023015"/>
    </source>
</evidence>
<keyword evidence="4" id="KW-0804">Transcription</keyword>
<dbReference type="GO" id="GO:0005634">
    <property type="term" value="C:nucleus"/>
    <property type="evidence" value="ECO:0007669"/>
    <property type="project" value="UniProtKB-SubCell"/>
</dbReference>
<keyword evidence="3" id="KW-0805">Transcription regulation</keyword>
<organism evidence="8 9">
    <name type="scientific">Lentinula edodes</name>
    <name type="common">Shiitake mushroom</name>
    <name type="synonym">Lentinus edodes</name>
    <dbReference type="NCBI Taxonomy" id="5353"/>
    <lineage>
        <taxon>Eukaryota</taxon>
        <taxon>Fungi</taxon>
        <taxon>Dikarya</taxon>
        <taxon>Basidiomycota</taxon>
        <taxon>Agaricomycotina</taxon>
        <taxon>Agaricomycetes</taxon>
        <taxon>Agaricomycetidae</taxon>
        <taxon>Agaricales</taxon>
        <taxon>Marasmiineae</taxon>
        <taxon>Omphalotaceae</taxon>
        <taxon>Lentinula</taxon>
    </lineage>
</organism>
<evidence type="ECO:0000256" key="5">
    <source>
        <dbReference type="ARBA" id="ARBA00023242"/>
    </source>
</evidence>
<keyword evidence="9" id="KW-1185">Reference proteome</keyword>
<sequence>MKLSRKRSVRVQLYGKESTSDFALVVVQSYVCSSFPLNYRSQYDKSAKAAGSIPRYNYSTAFAEVVIPDKACQDQKNNLHAITPSSSSSMPTKKSSSGHTPLQRGLACLSCRKRKLKCDGQKPVCTPCIKMKRADECEYEDRRQKSRTQKLKEKLAMLEDRIKELEGTEQTTSGDASSSHSGSPDTFDLSGTNTLDDVDQNQISLNNAWPANSAEPSSNSSSSSLLSASGSPFASAMGMVWGDTSGGGEQAFEISPFTGMSSSMFPDMPHWDPTTPLPFENKKILLELFIAHRHQCWFFSDTTRLDILSNGESIVGVPEPHPALMNALYLLACHFSRSPYFSELESTFLTRALREITVALDNQDRLVDVVQASSLLAIYFYANSRILEGYCHSFSAARLARPLLQKIIQNCGNEYLRFVALPDGEHHQGRIKTPWPDAALDDVVTTTGVFDPLGNPVYMPSLKAKAAALYERTFRLSSSVQPNWAELAATSNALQRFLTSLPLFLGFEPWRNQAPFLDVELLTIHTVANVCTIHINKNNLEMENLQAANYVLTLIRQLGQTDYEWLDPLISACWMTVAKLYLQILSLSGSAVANALPVFSVDQELDVLVDAMKTLSAFFPLAGEHARRIEQERALILSSI</sequence>
<comment type="subcellular location">
    <subcellularLocation>
        <location evidence="1">Nucleus</location>
    </subcellularLocation>
</comment>
<evidence type="ECO:0000256" key="4">
    <source>
        <dbReference type="ARBA" id="ARBA00023163"/>
    </source>
</evidence>
<keyword evidence="2" id="KW-0479">Metal-binding</keyword>
<evidence type="ECO:0000259" key="7">
    <source>
        <dbReference type="PROSITE" id="PS50048"/>
    </source>
</evidence>
<dbReference type="CDD" id="cd12148">
    <property type="entry name" value="fungal_TF_MHR"/>
    <property type="match status" value="1"/>
</dbReference>
<dbReference type="InterPro" id="IPR001138">
    <property type="entry name" value="Zn2Cys6_DnaBD"/>
</dbReference>
<dbReference type="EMBL" id="BDGU01000339">
    <property type="protein sequence ID" value="GAW06669.1"/>
    <property type="molecule type" value="Genomic_DNA"/>
</dbReference>
<dbReference type="Gene3D" id="4.10.240.10">
    <property type="entry name" value="Zn(2)-C6 fungal-type DNA-binding domain"/>
    <property type="match status" value="1"/>
</dbReference>
<feature type="region of interest" description="Disordered" evidence="6">
    <location>
        <begin position="80"/>
        <end position="102"/>
    </location>
</feature>
<dbReference type="PROSITE" id="PS00463">
    <property type="entry name" value="ZN2_CY6_FUNGAL_1"/>
    <property type="match status" value="1"/>
</dbReference>
<evidence type="ECO:0000313" key="8">
    <source>
        <dbReference type="EMBL" id="GAW06669.1"/>
    </source>
</evidence>
<dbReference type="InterPro" id="IPR050815">
    <property type="entry name" value="TF_fung"/>
</dbReference>
<feature type="region of interest" description="Disordered" evidence="6">
    <location>
        <begin position="208"/>
        <end position="227"/>
    </location>
</feature>
<dbReference type="CDD" id="cd00067">
    <property type="entry name" value="GAL4"/>
    <property type="match status" value="1"/>
</dbReference>
<evidence type="ECO:0000256" key="1">
    <source>
        <dbReference type="ARBA" id="ARBA00004123"/>
    </source>
</evidence>
<evidence type="ECO:0000313" key="9">
    <source>
        <dbReference type="Proteomes" id="UP000188533"/>
    </source>
</evidence>
<dbReference type="PANTHER" id="PTHR47338">
    <property type="entry name" value="ZN(II)2CYS6 TRANSCRIPTION FACTOR (EUROFUNG)-RELATED"/>
    <property type="match status" value="1"/>
</dbReference>
<dbReference type="InterPro" id="IPR036864">
    <property type="entry name" value="Zn2-C6_fun-type_DNA-bd_sf"/>
</dbReference>
<dbReference type="PROSITE" id="PS50048">
    <property type="entry name" value="ZN2_CY6_FUNGAL_2"/>
    <property type="match status" value="1"/>
</dbReference>
<dbReference type="SUPFAM" id="SSF57701">
    <property type="entry name" value="Zn2/Cys6 DNA-binding domain"/>
    <property type="match status" value="1"/>
</dbReference>
<feature type="compositionally biased region" description="Low complexity" evidence="6">
    <location>
        <begin position="83"/>
        <end position="97"/>
    </location>
</feature>
<reference evidence="8 9" key="1">
    <citation type="submission" date="2016-08" db="EMBL/GenBank/DDBJ databases">
        <authorList>
            <consortium name="Lentinula edodes genome sequencing consortium"/>
            <person name="Sakamoto Y."/>
            <person name="Nakade K."/>
            <person name="Sato S."/>
            <person name="Yoshida Y."/>
            <person name="Miyazaki K."/>
            <person name="Natsume S."/>
            <person name="Konno N."/>
        </authorList>
    </citation>
    <scope>NUCLEOTIDE SEQUENCE [LARGE SCALE GENOMIC DNA]</scope>
    <source>
        <strain evidence="8 9">NBRC 111202</strain>
    </source>
</reference>
<dbReference type="Pfam" id="PF00172">
    <property type="entry name" value="Zn_clus"/>
    <property type="match status" value="1"/>
</dbReference>
<dbReference type="PANTHER" id="PTHR47338:SF29">
    <property type="entry name" value="ZN(2)-C6 FUNGAL-TYPE DOMAIN-CONTAINING PROTEIN"/>
    <property type="match status" value="1"/>
</dbReference>
<keyword evidence="5" id="KW-0539">Nucleus</keyword>
<dbReference type="STRING" id="5353.A0A1Q3EHN5"/>
<protein>
    <recommendedName>
        <fullName evidence="7">Zn(2)-C6 fungal-type domain-containing protein</fullName>
    </recommendedName>
</protein>
<dbReference type="SMART" id="SM00066">
    <property type="entry name" value="GAL4"/>
    <property type="match status" value="1"/>
</dbReference>
<accession>A0A1Q3EHN5</accession>
<dbReference type="GO" id="GO:0000981">
    <property type="term" value="F:DNA-binding transcription factor activity, RNA polymerase II-specific"/>
    <property type="evidence" value="ECO:0007669"/>
    <property type="project" value="InterPro"/>
</dbReference>
<feature type="domain" description="Zn(2)-C6 fungal-type" evidence="7">
    <location>
        <begin position="107"/>
        <end position="139"/>
    </location>
</feature>